<feature type="binding site" evidence="2">
    <location>
        <position position="159"/>
    </location>
    <ligand>
        <name>Zn(2+)</name>
        <dbReference type="ChEBI" id="CHEBI:29105"/>
    </ligand>
</feature>
<sequence>MSKITGCCSEDSHPNSRRKVLKAALGITAASVIGGIGLGLPQVSYAASLTREERDKLTPEQVVEGLKQGNTRFVSGKMQQHDYLAQKRSSADGQFPAAVILSCIDSRAPAEIIFDTGIGETFNARIAGNISNDDLLGSLEFACAAAGAKVILVMGHTACGAVKGAIDNVELGNLTGLLNKIKPAIDSTQFDGEKSGKNEKYVDAVAKNNVKHTIDEIRKNSEIINKLEKEGKIIIVGSMYNLNGGKVDFFM</sequence>
<dbReference type="KEGG" id="yet:CH48_806"/>
<name>A0A0E1NCR2_YEREN</name>
<dbReference type="PANTHER" id="PTHR11002:SF79">
    <property type="entry name" value="CARBONIC ANHYDRASE 2"/>
    <property type="match status" value="1"/>
</dbReference>
<reference evidence="6 9" key="3">
    <citation type="submission" date="2021-01" db="EMBL/GenBank/DDBJ databases">
        <title>FDA dAtabase for Regulatory Grade micrObial Sequences (FDA-ARGOS): Supporting development and validation of Infectious Disease Dx tests.</title>
        <authorList>
            <person name="Blissenbach B."/>
            <person name="Krut O."/>
            <person name="Tallon L."/>
            <person name="Sadzewicz L."/>
            <person name="Zhao X."/>
            <person name="Boylan J."/>
            <person name="Ott S."/>
            <person name="Bowen H."/>
            <person name="Vavikolanu K."/>
            <person name="Mehta A."/>
            <person name="Aluvathingal J."/>
            <person name="Nadendla S."/>
            <person name="Yan Y."/>
            <person name="Sichtig H."/>
        </authorList>
    </citation>
    <scope>NUCLEOTIDE SEQUENCE [LARGE SCALE GENOMIC DNA]</scope>
    <source>
        <strain evidence="6 9">FDAARGOS_1082</strain>
    </source>
</reference>
<evidence type="ECO:0000313" key="5">
    <source>
        <dbReference type="EMBL" id="CND79174.1"/>
    </source>
</evidence>
<comment type="similarity">
    <text evidence="1">Belongs to the beta-class carbonic anhydrase family.</text>
</comment>
<reference evidence="4 8" key="2">
    <citation type="submission" date="2015-03" db="EMBL/GenBank/DDBJ databases">
        <authorList>
            <person name="Murphy D."/>
        </authorList>
    </citation>
    <scope>NUCLEOTIDE SEQUENCE [LARGE SCALE GENOMIC DNA]</scope>
    <source>
        <strain evidence="4 8">IP26249</strain>
    </source>
</reference>
<keyword evidence="3" id="KW-0472">Membrane</keyword>
<dbReference type="EMBL" id="CPXJ01000024">
    <property type="protein sequence ID" value="CND79174.1"/>
    <property type="molecule type" value="Genomic_DNA"/>
</dbReference>
<evidence type="ECO:0000313" key="8">
    <source>
        <dbReference type="Proteomes" id="UP000048841"/>
    </source>
</evidence>
<evidence type="ECO:0000256" key="1">
    <source>
        <dbReference type="ARBA" id="ARBA00006217"/>
    </source>
</evidence>
<dbReference type="AlphaFoldDB" id="A0A0E1NCR2"/>
<organism evidence="4 8">
    <name type="scientific">Yersinia enterocolitica</name>
    <dbReference type="NCBI Taxonomy" id="630"/>
    <lineage>
        <taxon>Bacteria</taxon>
        <taxon>Pseudomonadati</taxon>
        <taxon>Pseudomonadota</taxon>
        <taxon>Gammaproteobacteria</taxon>
        <taxon>Enterobacterales</taxon>
        <taxon>Yersiniaceae</taxon>
        <taxon>Yersinia</taxon>
    </lineage>
</organism>
<dbReference type="EC" id="4.2.1.1" evidence="4 5"/>
<feature type="binding site" evidence="2">
    <location>
        <position position="105"/>
    </location>
    <ligand>
        <name>Zn(2+)</name>
        <dbReference type="ChEBI" id="CHEBI:29105"/>
    </ligand>
</feature>
<feature type="binding site" evidence="2">
    <location>
        <position position="103"/>
    </location>
    <ligand>
        <name>Zn(2+)</name>
        <dbReference type="ChEBI" id="CHEBI:29105"/>
    </ligand>
</feature>
<feature type="binding site" evidence="2">
    <location>
        <position position="156"/>
    </location>
    <ligand>
        <name>Zn(2+)</name>
        <dbReference type="ChEBI" id="CHEBI:29105"/>
    </ligand>
</feature>
<keyword evidence="2" id="KW-0862">Zinc</keyword>
<protein>
    <submittedName>
        <fullName evidence="4 5">Carbonic anhydrase</fullName>
        <ecNumber evidence="4 5">4.2.1.1</ecNumber>
    </submittedName>
</protein>
<dbReference type="PATRIC" id="fig|630.129.peg.3434"/>
<evidence type="ECO:0000313" key="9">
    <source>
        <dbReference type="Proteomes" id="UP000595309"/>
    </source>
</evidence>
<dbReference type="Pfam" id="PF00484">
    <property type="entry name" value="Pro_CA"/>
    <property type="match status" value="1"/>
</dbReference>
<evidence type="ECO:0000313" key="7">
    <source>
        <dbReference type="Proteomes" id="UP000041601"/>
    </source>
</evidence>
<evidence type="ECO:0000256" key="2">
    <source>
        <dbReference type="PIRSR" id="PIRSR601765-1"/>
    </source>
</evidence>
<dbReference type="RefSeq" id="WP_005165125.1">
    <property type="nucleotide sequence ID" value="NZ_CGBC01000051.1"/>
</dbReference>
<keyword evidence="3" id="KW-0812">Transmembrane</keyword>
<dbReference type="GO" id="GO:0004089">
    <property type="term" value="F:carbonate dehydratase activity"/>
    <property type="evidence" value="ECO:0007669"/>
    <property type="project" value="UniProtKB-EC"/>
</dbReference>
<keyword evidence="7" id="KW-1185">Reference proteome</keyword>
<dbReference type="InterPro" id="IPR001765">
    <property type="entry name" value="Carbonic_anhydrase"/>
</dbReference>
<dbReference type="InterPro" id="IPR036874">
    <property type="entry name" value="Carbonic_anhydrase_sf"/>
</dbReference>
<gene>
    <name evidence="4" type="primary">cynT</name>
    <name evidence="4" type="ORF">ERS137941_02320</name>
    <name evidence="5" type="ORF">ERS137959_02207</name>
    <name evidence="6" type="ORF">I6I39_03855</name>
</gene>
<dbReference type="SUPFAM" id="SSF53056">
    <property type="entry name" value="beta-carbonic anhydrase, cab"/>
    <property type="match status" value="1"/>
</dbReference>
<dbReference type="SMART" id="SM00947">
    <property type="entry name" value="Pro_CA"/>
    <property type="match status" value="1"/>
</dbReference>
<dbReference type="Gene3D" id="3.40.1050.10">
    <property type="entry name" value="Carbonic anhydrase"/>
    <property type="match status" value="1"/>
</dbReference>
<comment type="cofactor">
    <cofactor evidence="2">
        <name>Zn(2+)</name>
        <dbReference type="ChEBI" id="CHEBI:29105"/>
    </cofactor>
    <text evidence="2">Binds 1 zinc ion per subunit.</text>
</comment>
<dbReference type="PROSITE" id="PS51318">
    <property type="entry name" value="TAT"/>
    <property type="match status" value="1"/>
</dbReference>
<dbReference type="Proteomes" id="UP000048841">
    <property type="component" value="Unassembled WGS sequence"/>
</dbReference>
<keyword evidence="4" id="KW-0456">Lyase</keyword>
<dbReference type="OMA" id="DSCGAVQ"/>
<dbReference type="Proteomes" id="UP000041601">
    <property type="component" value="Unassembled WGS sequence"/>
</dbReference>
<dbReference type="EMBL" id="CGBR01000014">
    <property type="protein sequence ID" value="CFQ64055.1"/>
    <property type="molecule type" value="Genomic_DNA"/>
</dbReference>
<evidence type="ECO:0000256" key="3">
    <source>
        <dbReference type="SAM" id="Phobius"/>
    </source>
</evidence>
<dbReference type="CDD" id="cd03378">
    <property type="entry name" value="beta_CA_cladeC"/>
    <property type="match status" value="1"/>
</dbReference>
<dbReference type="InterPro" id="IPR006311">
    <property type="entry name" value="TAT_signal"/>
</dbReference>
<evidence type="ECO:0000313" key="4">
    <source>
        <dbReference type="EMBL" id="CFQ64055.1"/>
    </source>
</evidence>
<feature type="transmembrane region" description="Helical" evidence="3">
    <location>
        <begin position="20"/>
        <end position="40"/>
    </location>
</feature>
<accession>A0A0E1NCR2</accession>
<dbReference type="NCBIfam" id="NF011765">
    <property type="entry name" value="PRK15219.1"/>
    <property type="match status" value="1"/>
</dbReference>
<keyword evidence="3" id="KW-1133">Transmembrane helix</keyword>
<dbReference type="EMBL" id="CP068146">
    <property type="protein sequence ID" value="QQU47889.1"/>
    <property type="molecule type" value="Genomic_DNA"/>
</dbReference>
<keyword evidence="2" id="KW-0479">Metal-binding</keyword>
<proteinExistence type="inferred from homology"/>
<evidence type="ECO:0000313" key="6">
    <source>
        <dbReference type="EMBL" id="QQU47889.1"/>
    </source>
</evidence>
<dbReference type="Proteomes" id="UP000595309">
    <property type="component" value="Chromosome"/>
</dbReference>
<dbReference type="GO" id="GO:0008270">
    <property type="term" value="F:zinc ion binding"/>
    <property type="evidence" value="ECO:0007669"/>
    <property type="project" value="InterPro"/>
</dbReference>
<dbReference type="PANTHER" id="PTHR11002">
    <property type="entry name" value="CARBONIC ANHYDRASE"/>
    <property type="match status" value="1"/>
</dbReference>
<reference evidence="5 7" key="1">
    <citation type="submission" date="2015-03" db="EMBL/GenBank/DDBJ databases">
        <authorList>
            <consortium name="Pathogen Informatics"/>
            <person name="Murphy D."/>
        </authorList>
    </citation>
    <scope>NUCLEOTIDE SEQUENCE [LARGE SCALE GENOMIC DNA]</scope>
    <source>
        <strain evidence="5 7">IP05342</strain>
    </source>
</reference>
<dbReference type="GeneID" id="31411942"/>